<evidence type="ECO:0000313" key="9">
    <source>
        <dbReference type="EMBL" id="RRQ02742.1"/>
    </source>
</evidence>
<dbReference type="CDD" id="cd05283">
    <property type="entry name" value="CAD1"/>
    <property type="match status" value="1"/>
</dbReference>
<evidence type="ECO:0000256" key="7">
    <source>
        <dbReference type="RuleBase" id="RU361277"/>
    </source>
</evidence>
<proteinExistence type="inferred from homology"/>
<comment type="cofactor">
    <cofactor evidence="1 7">
        <name>Zn(2+)</name>
        <dbReference type="ChEBI" id="CHEBI:29105"/>
    </cofactor>
</comment>
<dbReference type="FunFam" id="3.40.50.720:FF:000022">
    <property type="entry name" value="Cinnamyl alcohol dehydrogenase"/>
    <property type="match status" value="1"/>
</dbReference>
<evidence type="ECO:0000313" key="10">
    <source>
        <dbReference type="Proteomes" id="UP000278422"/>
    </source>
</evidence>
<dbReference type="Proteomes" id="UP000278422">
    <property type="component" value="Unassembled WGS sequence"/>
</dbReference>
<comment type="caution">
    <text evidence="9">The sequence shown here is derived from an EMBL/GenBank/DDBJ whole genome shotgun (WGS) entry which is preliminary data.</text>
</comment>
<dbReference type="PROSITE" id="PS00059">
    <property type="entry name" value="ADH_ZINC"/>
    <property type="match status" value="1"/>
</dbReference>
<dbReference type="InterPro" id="IPR011032">
    <property type="entry name" value="GroES-like_sf"/>
</dbReference>
<dbReference type="GO" id="GO:0008270">
    <property type="term" value="F:zinc ion binding"/>
    <property type="evidence" value="ECO:0007669"/>
    <property type="project" value="InterPro"/>
</dbReference>
<dbReference type="SMART" id="SM00829">
    <property type="entry name" value="PKS_ER"/>
    <property type="match status" value="1"/>
</dbReference>
<dbReference type="Pfam" id="PF08240">
    <property type="entry name" value="ADH_N"/>
    <property type="match status" value="1"/>
</dbReference>
<dbReference type="InterPro" id="IPR036291">
    <property type="entry name" value="NAD(P)-bd_dom_sf"/>
</dbReference>
<feature type="domain" description="Enoyl reductase (ER)" evidence="8">
    <location>
        <begin position="13"/>
        <end position="349"/>
    </location>
</feature>
<dbReference type="Pfam" id="PF00107">
    <property type="entry name" value="ADH_zinc_N"/>
    <property type="match status" value="1"/>
</dbReference>
<evidence type="ECO:0000259" key="8">
    <source>
        <dbReference type="SMART" id="SM00829"/>
    </source>
</evidence>
<keyword evidence="10" id="KW-1185">Reference proteome</keyword>
<dbReference type="InterPro" id="IPR013149">
    <property type="entry name" value="ADH-like_C"/>
</dbReference>
<dbReference type="GO" id="GO:0008106">
    <property type="term" value="F:alcohol dehydrogenase (NADP+) activity"/>
    <property type="evidence" value="ECO:0007669"/>
    <property type="project" value="UniProtKB-EC"/>
</dbReference>
<dbReference type="Gene3D" id="3.40.50.720">
    <property type="entry name" value="NAD(P)-binding Rossmann-like Domain"/>
    <property type="match status" value="1"/>
</dbReference>
<evidence type="ECO:0000256" key="3">
    <source>
        <dbReference type="ARBA" id="ARBA00022833"/>
    </source>
</evidence>
<dbReference type="InterPro" id="IPR002328">
    <property type="entry name" value="ADH_Zn_CS"/>
</dbReference>
<keyword evidence="4" id="KW-0560">Oxidoreductase</keyword>
<dbReference type="EMBL" id="PQNQ01000032">
    <property type="protein sequence ID" value="RRQ02742.1"/>
    <property type="molecule type" value="Genomic_DNA"/>
</dbReference>
<organism evidence="9 10">
    <name type="scientific">Corynebacterium bovis</name>
    <dbReference type="NCBI Taxonomy" id="36808"/>
    <lineage>
        <taxon>Bacteria</taxon>
        <taxon>Bacillati</taxon>
        <taxon>Actinomycetota</taxon>
        <taxon>Actinomycetes</taxon>
        <taxon>Mycobacteriales</taxon>
        <taxon>Corynebacteriaceae</taxon>
        <taxon>Corynebacterium</taxon>
    </lineage>
</organism>
<dbReference type="EC" id="1.1.1.2" evidence="5"/>
<dbReference type="SUPFAM" id="SSF51735">
    <property type="entry name" value="NAD(P)-binding Rossmann-fold domains"/>
    <property type="match status" value="1"/>
</dbReference>
<keyword evidence="3 7" id="KW-0862">Zinc</keyword>
<dbReference type="InterPro" id="IPR013154">
    <property type="entry name" value="ADH-like_N"/>
</dbReference>
<dbReference type="SUPFAM" id="SSF50129">
    <property type="entry name" value="GroES-like"/>
    <property type="match status" value="1"/>
</dbReference>
<dbReference type="AlphaFoldDB" id="A0A3R8QPR9"/>
<name>A0A3R8QPR9_9CORY</name>
<evidence type="ECO:0000256" key="4">
    <source>
        <dbReference type="ARBA" id="ARBA00023002"/>
    </source>
</evidence>
<evidence type="ECO:0000256" key="6">
    <source>
        <dbReference type="ARBA" id="ARBA00048262"/>
    </source>
</evidence>
<sequence>MDVACYAAPAAGAPLEKSTLTRRELRPDDCLLAIRWAGICHSDIHTVNGDWPHDNFPMTPGHEIVGEILEVGPEVTRFSPGDVVGIGCLVDSCGECTPCSEGFENYCENGATGTYNGVDRHDGSITQGGYSTHIVCREAFLVRIPDPGDGLGVDSPRVAAMTPLLCAGVTTYSPLRHWKVGPGMKVAVVGMGGLGHVAVKLAAAMGAEVTVLSHSLSKKDDGLRFGASHYYATSEDGFEKEHDSEFDLILNTVSAPLEISRYVSMLAFDGTLVMLGLPPGGLRFGAAQVIGKRRSVAGSAIGGLPETQEMIDFCAEHGIVAESEVIAADRINEAYERVTASDVRYRFVIDAKTF</sequence>
<evidence type="ECO:0000256" key="5">
    <source>
        <dbReference type="ARBA" id="ARBA00024074"/>
    </source>
</evidence>
<dbReference type="PANTHER" id="PTHR42683">
    <property type="entry name" value="ALDEHYDE REDUCTASE"/>
    <property type="match status" value="1"/>
</dbReference>
<dbReference type="InterPro" id="IPR047109">
    <property type="entry name" value="CAD-like"/>
</dbReference>
<dbReference type="Gene3D" id="3.90.180.10">
    <property type="entry name" value="Medium-chain alcohol dehydrogenases, catalytic domain"/>
    <property type="match status" value="1"/>
</dbReference>
<evidence type="ECO:0000256" key="1">
    <source>
        <dbReference type="ARBA" id="ARBA00001947"/>
    </source>
</evidence>
<comment type="similarity">
    <text evidence="7">Belongs to the zinc-containing alcohol dehydrogenase family.</text>
</comment>
<evidence type="ECO:0000256" key="2">
    <source>
        <dbReference type="ARBA" id="ARBA00022723"/>
    </source>
</evidence>
<protein>
    <recommendedName>
        <fullName evidence="5">alcohol dehydrogenase (NADP(+))</fullName>
        <ecNumber evidence="5">1.1.1.2</ecNumber>
    </recommendedName>
</protein>
<reference evidence="9 10" key="1">
    <citation type="submission" date="2018-01" db="EMBL/GenBank/DDBJ databases">
        <title>Twenty Corynebacterium bovis Genomes.</title>
        <authorList>
            <person name="Gulvik C.A."/>
        </authorList>
    </citation>
    <scope>NUCLEOTIDE SEQUENCE [LARGE SCALE GENOMIC DNA]</scope>
    <source>
        <strain evidence="9 10">16-2004</strain>
    </source>
</reference>
<comment type="catalytic activity">
    <reaction evidence="6">
        <text>a primary alcohol + NADP(+) = an aldehyde + NADPH + H(+)</text>
        <dbReference type="Rhea" id="RHEA:15937"/>
        <dbReference type="ChEBI" id="CHEBI:15378"/>
        <dbReference type="ChEBI" id="CHEBI:15734"/>
        <dbReference type="ChEBI" id="CHEBI:17478"/>
        <dbReference type="ChEBI" id="CHEBI:57783"/>
        <dbReference type="ChEBI" id="CHEBI:58349"/>
        <dbReference type="EC" id="1.1.1.2"/>
    </reaction>
</comment>
<dbReference type="InterPro" id="IPR020843">
    <property type="entry name" value="ER"/>
</dbReference>
<gene>
    <name evidence="9" type="ORF">CXF42_09215</name>
</gene>
<keyword evidence="2 7" id="KW-0479">Metal-binding</keyword>
<dbReference type="RefSeq" id="WP_125175389.1">
    <property type="nucleotide sequence ID" value="NZ_JBHYBM010000084.1"/>
</dbReference>
<accession>A0A3R8QPR9</accession>